<organism evidence="1 2">
    <name type="scientific">Plectus sambesii</name>
    <dbReference type="NCBI Taxonomy" id="2011161"/>
    <lineage>
        <taxon>Eukaryota</taxon>
        <taxon>Metazoa</taxon>
        <taxon>Ecdysozoa</taxon>
        <taxon>Nematoda</taxon>
        <taxon>Chromadorea</taxon>
        <taxon>Plectida</taxon>
        <taxon>Plectina</taxon>
        <taxon>Plectoidea</taxon>
        <taxon>Plectidae</taxon>
        <taxon>Plectus</taxon>
    </lineage>
</organism>
<accession>A0A914UMQ0</accession>
<dbReference type="AlphaFoldDB" id="A0A914UMQ0"/>
<keyword evidence="1" id="KW-1185">Reference proteome</keyword>
<dbReference type="WBParaSite" id="PSAMB.scaffold108size78641.g1995.t1">
    <property type="protein sequence ID" value="PSAMB.scaffold108size78641.g1995.t1"/>
    <property type="gene ID" value="PSAMB.scaffold108size78641.g1995"/>
</dbReference>
<proteinExistence type="predicted"/>
<evidence type="ECO:0000313" key="1">
    <source>
        <dbReference type="Proteomes" id="UP000887566"/>
    </source>
</evidence>
<sequence>MSRWGMTIRASIAPRLQPHNGPLAQERAMGRSVAFGDDQLAPSVVELLSFDDLRRCFYKNWWARRGAVTDPHDEGNLAEEKNQMTISSTVIGSERSFFSSI</sequence>
<protein>
    <submittedName>
        <fullName evidence="2">Uncharacterized protein</fullName>
    </submittedName>
</protein>
<name>A0A914UMQ0_9BILA</name>
<reference evidence="2" key="1">
    <citation type="submission" date="2022-11" db="UniProtKB">
        <authorList>
            <consortium name="WormBaseParasite"/>
        </authorList>
    </citation>
    <scope>IDENTIFICATION</scope>
</reference>
<dbReference type="Proteomes" id="UP000887566">
    <property type="component" value="Unplaced"/>
</dbReference>
<evidence type="ECO:0000313" key="2">
    <source>
        <dbReference type="WBParaSite" id="PSAMB.scaffold108size78641.g1995.t1"/>
    </source>
</evidence>